<dbReference type="SMART" id="SM00717">
    <property type="entry name" value="SANT"/>
    <property type="match status" value="2"/>
</dbReference>
<name>R4XNK8_TAPDE</name>
<feature type="region of interest" description="Disordered" evidence="4">
    <location>
        <begin position="415"/>
        <end position="447"/>
    </location>
</feature>
<dbReference type="InterPro" id="IPR009057">
    <property type="entry name" value="Homeodomain-like_sf"/>
</dbReference>
<feature type="region of interest" description="Disordered" evidence="4">
    <location>
        <begin position="760"/>
        <end position="800"/>
    </location>
</feature>
<dbReference type="Proteomes" id="UP000013776">
    <property type="component" value="Unassembled WGS sequence"/>
</dbReference>
<dbReference type="PROSITE" id="PS51294">
    <property type="entry name" value="HTH_MYB"/>
    <property type="match status" value="1"/>
</dbReference>
<comment type="subcellular location">
    <subcellularLocation>
        <location evidence="1">Nucleus</location>
    </subcellularLocation>
</comment>
<sequence length="890" mass="99993">MPFAPKRVVDEIQESVQKLPAKRRAERANKESPSTSSGTKRDKSRLARATPGQLKRATERLNADLARRGGSQLKRQNNSATMEKVYSSTQESINATPDPFSRSLRRSRRIEAAKEQIVDRYACQTSTAAAPNFINSIPAEAANWHRGSSPLIEANLDPDRQIAPLPIYLADSTASLWTDSPVLDELLPSSQPPLPTLDALEAHTLVTTYDPSTPAEIEVDTPSTESVSVTELPSQNDLFIPSSIEHTSADYALLLRSKLAKWLEDGPWDADQISDFVHGPSDAFELPTELFALNDRATLQTIVPKTRYRSSLRDTLRKLSKRFMSDEMMKKADFKFWLHTAKKEDLELFWSDIREHPRLADTSERQLKQMLKEVFPEQWPPCKSSASVSSSQAPNQTQNDILQIERPVLPANQMTTSAEQHERPVESVSHTTEAGFGTSAANSSFRTPVETRSGVYQAPAEDASQAPSTFEIVCYLRPNMTRAPSDRAPASKDASYTTDTLEPPDTTEVEDDDSSMRVPSSQTTVPELEHSMQLSSSDTEGDDFAPSTSLGITPDFVPFADEKKWRAYASEHPDMVYQKGSLSGVEKARISEAVLDFMNYRCITSEEFCALVHSGDRRDTKLFWSSLIYCLPERKPKNLREYIKKAYPIHNRAPFTENELEQLRHLVGVHGKCWATIGRVMNHWREDCQQAYAKMQDLENEHIHEGPWSQKELNLFERAVAKFGAQPIQWREVAAAVGTRTFKQCHDHGRIQYRTDASYSSCPSVVSTPVQKSSQRLKGSGRKSTRSSITRGGGQASEPVVAPPQEMMYADIVAVVDYLIALPLESIDTFDLPSDIGRLNVFGYEQIRARVSALRKHVRHWRQTDTAQTLLKIRENLLNNMPRDNPSQEI</sequence>
<feature type="domain" description="Myb-like" evidence="5">
    <location>
        <begin position="700"/>
        <end position="748"/>
    </location>
</feature>
<dbReference type="InterPro" id="IPR051651">
    <property type="entry name" value="DMTF1_DNA-bind_reg"/>
</dbReference>
<evidence type="ECO:0000256" key="1">
    <source>
        <dbReference type="ARBA" id="ARBA00004123"/>
    </source>
</evidence>
<dbReference type="CDD" id="cd00167">
    <property type="entry name" value="SANT"/>
    <property type="match status" value="1"/>
</dbReference>
<dbReference type="EMBL" id="CAHR02000320">
    <property type="protein sequence ID" value="CCG84830.1"/>
    <property type="molecule type" value="Genomic_DNA"/>
</dbReference>
<evidence type="ECO:0000256" key="3">
    <source>
        <dbReference type="ARBA" id="ARBA00023242"/>
    </source>
</evidence>
<reference evidence="7 8" key="1">
    <citation type="journal article" date="2013" name="MBio">
        <title>Genome sequencing of the plant pathogen Taphrina deformans, the causal agent of peach leaf curl.</title>
        <authorList>
            <person name="Cisse O.H."/>
            <person name="Almeida J.M.G.C.F."/>
            <person name="Fonseca A."/>
            <person name="Kumar A.A."/>
            <person name="Salojaervi J."/>
            <person name="Overmyer K."/>
            <person name="Hauser P.M."/>
            <person name="Pagni M."/>
        </authorList>
    </citation>
    <scope>NUCLEOTIDE SEQUENCE [LARGE SCALE GENOMIC DNA]</scope>
    <source>
        <strain evidence="8">PYCC 5710 / ATCC 11124 / CBS 356.35 / IMI 108563 / JCM 9778 / NBRC 8474</strain>
    </source>
</reference>
<feature type="compositionally biased region" description="Polar residues" evidence="4">
    <location>
        <begin position="760"/>
        <end position="777"/>
    </location>
</feature>
<dbReference type="VEuPathDB" id="FungiDB:TAPDE_005373"/>
<dbReference type="PROSITE" id="PS50090">
    <property type="entry name" value="MYB_LIKE"/>
    <property type="match status" value="1"/>
</dbReference>
<dbReference type="AlphaFoldDB" id="R4XNK8"/>
<dbReference type="InterPro" id="IPR017930">
    <property type="entry name" value="Myb_dom"/>
</dbReference>
<dbReference type="InterPro" id="IPR001005">
    <property type="entry name" value="SANT/Myb"/>
</dbReference>
<dbReference type="STRING" id="1097556.R4XNK8"/>
<feature type="compositionally biased region" description="Basic and acidic residues" evidence="4">
    <location>
        <begin position="56"/>
        <end position="67"/>
    </location>
</feature>
<feature type="region of interest" description="Disordered" evidence="4">
    <location>
        <begin position="481"/>
        <end position="544"/>
    </location>
</feature>
<dbReference type="GO" id="GO:0000976">
    <property type="term" value="F:transcription cis-regulatory region binding"/>
    <property type="evidence" value="ECO:0007669"/>
    <property type="project" value="TreeGrafter"/>
</dbReference>
<keyword evidence="2" id="KW-0238">DNA-binding</keyword>
<gene>
    <name evidence="7" type="ORF">TAPDE_005373</name>
</gene>
<proteinExistence type="predicted"/>
<evidence type="ECO:0000313" key="8">
    <source>
        <dbReference type="Proteomes" id="UP000013776"/>
    </source>
</evidence>
<feature type="domain" description="HTH myb-type" evidence="6">
    <location>
        <begin position="700"/>
        <end position="757"/>
    </location>
</feature>
<keyword evidence="3" id="KW-0539">Nucleus</keyword>
<dbReference type="PANTHER" id="PTHR46380:SF2">
    <property type="entry name" value="CYCLIN-D-BINDING MYB-LIKE TRANSCRIPTION FACTOR 1"/>
    <property type="match status" value="1"/>
</dbReference>
<evidence type="ECO:0000256" key="4">
    <source>
        <dbReference type="SAM" id="MobiDB-lite"/>
    </source>
</evidence>
<organism evidence="7 8">
    <name type="scientific">Taphrina deformans (strain PYCC 5710 / ATCC 11124 / CBS 356.35 / IMI 108563 / JCM 9778 / NBRC 8474)</name>
    <name type="common">Peach leaf curl fungus</name>
    <name type="synonym">Lalaria deformans</name>
    <dbReference type="NCBI Taxonomy" id="1097556"/>
    <lineage>
        <taxon>Eukaryota</taxon>
        <taxon>Fungi</taxon>
        <taxon>Dikarya</taxon>
        <taxon>Ascomycota</taxon>
        <taxon>Taphrinomycotina</taxon>
        <taxon>Taphrinomycetes</taxon>
        <taxon>Taphrinales</taxon>
        <taxon>Taphrinaceae</taxon>
        <taxon>Taphrina</taxon>
    </lineage>
</organism>
<feature type="compositionally biased region" description="Polar residues" evidence="4">
    <location>
        <begin position="73"/>
        <end position="95"/>
    </location>
</feature>
<dbReference type="eggNOG" id="KOG0051">
    <property type="taxonomic scope" value="Eukaryota"/>
</dbReference>
<dbReference type="Pfam" id="PF00249">
    <property type="entry name" value="Myb_DNA-binding"/>
    <property type="match status" value="1"/>
</dbReference>
<dbReference type="SUPFAM" id="SSF46689">
    <property type="entry name" value="Homeodomain-like"/>
    <property type="match status" value="1"/>
</dbReference>
<keyword evidence="8" id="KW-1185">Reference proteome</keyword>
<dbReference type="GO" id="GO:0005634">
    <property type="term" value="C:nucleus"/>
    <property type="evidence" value="ECO:0007669"/>
    <property type="project" value="UniProtKB-SubCell"/>
</dbReference>
<dbReference type="Gene3D" id="1.10.10.60">
    <property type="entry name" value="Homeodomain-like"/>
    <property type="match status" value="1"/>
</dbReference>
<protein>
    <submittedName>
        <fullName evidence="7">Uncharacterized protein</fullName>
    </submittedName>
</protein>
<comment type="caution">
    <text evidence="7">The sequence shown here is derived from an EMBL/GenBank/DDBJ whole genome shotgun (WGS) entry which is preliminary data.</text>
</comment>
<evidence type="ECO:0000259" key="5">
    <source>
        <dbReference type="PROSITE" id="PS50090"/>
    </source>
</evidence>
<dbReference type="GO" id="GO:0003700">
    <property type="term" value="F:DNA-binding transcription factor activity"/>
    <property type="evidence" value="ECO:0007669"/>
    <property type="project" value="TreeGrafter"/>
</dbReference>
<feature type="region of interest" description="Disordered" evidence="4">
    <location>
        <begin position="1"/>
        <end position="104"/>
    </location>
</feature>
<accession>R4XNK8</accession>
<evidence type="ECO:0000259" key="6">
    <source>
        <dbReference type="PROSITE" id="PS51294"/>
    </source>
</evidence>
<dbReference type="PANTHER" id="PTHR46380">
    <property type="entry name" value="CYCLIN-D-BINDING MYB-LIKE TRANSCRIPTION FACTOR 1"/>
    <property type="match status" value="1"/>
</dbReference>
<evidence type="ECO:0000256" key="2">
    <source>
        <dbReference type="ARBA" id="ARBA00023125"/>
    </source>
</evidence>
<evidence type="ECO:0000313" key="7">
    <source>
        <dbReference type="EMBL" id="CCG84830.1"/>
    </source>
</evidence>